<dbReference type="HOGENOM" id="CLU_058015_3_0_9"/>
<evidence type="ECO:0000256" key="1">
    <source>
        <dbReference type="ARBA" id="ARBA00022884"/>
    </source>
</evidence>
<gene>
    <name evidence="5" type="ordered locus">LCA_0680</name>
</gene>
<keyword evidence="1 3" id="KW-0694">RNA-binding</keyword>
<evidence type="ECO:0000256" key="3">
    <source>
        <dbReference type="PROSITE-ProRule" id="PRU00182"/>
    </source>
</evidence>
<dbReference type="InterPro" id="IPR036986">
    <property type="entry name" value="S4_RNA-bd_sf"/>
</dbReference>
<evidence type="ECO:0000259" key="4">
    <source>
        <dbReference type="SMART" id="SM00363"/>
    </source>
</evidence>
<dbReference type="EMBL" id="CR936503">
    <property type="protein sequence ID" value="CAI54984.1"/>
    <property type="molecule type" value="Genomic_DNA"/>
</dbReference>
<name>Q38XU5_LATSS</name>
<dbReference type="SMART" id="SM00363">
    <property type="entry name" value="S4"/>
    <property type="match status" value="1"/>
</dbReference>
<keyword evidence="6" id="KW-1185">Reference proteome</keyword>
<dbReference type="Proteomes" id="UP000002707">
    <property type="component" value="Chromosome"/>
</dbReference>
<feature type="domain" description="RNA-binding S4" evidence="4">
    <location>
        <begin position="4"/>
        <end position="68"/>
    </location>
</feature>
<dbReference type="InterPro" id="IPR004538">
    <property type="entry name" value="Hemolysin_A/TlyA"/>
</dbReference>
<dbReference type="InterPro" id="IPR002942">
    <property type="entry name" value="S4_RNA-bd"/>
</dbReference>
<dbReference type="STRING" id="314315.LCA_0680"/>
<proteinExistence type="inferred from homology"/>
<evidence type="ECO:0000313" key="5">
    <source>
        <dbReference type="EMBL" id="CAI54984.1"/>
    </source>
</evidence>
<dbReference type="NCBIfam" id="TIGR00478">
    <property type="entry name" value="tly"/>
    <property type="match status" value="1"/>
</dbReference>
<dbReference type="SUPFAM" id="SSF55174">
    <property type="entry name" value="Alpha-L RNA-binding motif"/>
    <property type="match status" value="1"/>
</dbReference>
<dbReference type="Gene3D" id="3.40.50.150">
    <property type="entry name" value="Vaccinia Virus protein VP39"/>
    <property type="match status" value="1"/>
</dbReference>
<dbReference type="OrthoDB" id="9784736at2"/>
<dbReference type="GO" id="GO:0008168">
    <property type="term" value="F:methyltransferase activity"/>
    <property type="evidence" value="ECO:0007669"/>
    <property type="project" value="UniProtKB-KW"/>
</dbReference>
<dbReference type="KEGG" id="lsa:LCA_0680"/>
<dbReference type="SUPFAM" id="SSF53335">
    <property type="entry name" value="S-adenosyl-L-methionine-dependent methyltransferases"/>
    <property type="match status" value="1"/>
</dbReference>
<dbReference type="GO" id="GO:0003723">
    <property type="term" value="F:RNA binding"/>
    <property type="evidence" value="ECO:0007669"/>
    <property type="project" value="UniProtKB-KW"/>
</dbReference>
<protein>
    <submittedName>
        <fullName evidence="5">rRNA methylase, hemolysin A homolog</fullName>
    </submittedName>
</protein>
<dbReference type="PROSITE" id="PS50889">
    <property type="entry name" value="S4"/>
    <property type="match status" value="1"/>
</dbReference>
<organism evidence="5 6">
    <name type="scientific">Latilactobacillus sakei subsp. sakei (strain 23K)</name>
    <name type="common">Lactobacillus sakei subsp. sakei</name>
    <dbReference type="NCBI Taxonomy" id="314315"/>
    <lineage>
        <taxon>Bacteria</taxon>
        <taxon>Bacillati</taxon>
        <taxon>Bacillota</taxon>
        <taxon>Bacilli</taxon>
        <taxon>Lactobacillales</taxon>
        <taxon>Lactobacillaceae</taxon>
        <taxon>Latilactobacillus</taxon>
    </lineage>
</organism>
<dbReference type="Gene3D" id="3.10.290.10">
    <property type="entry name" value="RNA-binding S4 domain"/>
    <property type="match status" value="1"/>
</dbReference>
<accession>Q38XU5</accession>
<dbReference type="eggNOG" id="COG1189">
    <property type="taxonomic scope" value="Bacteria"/>
</dbReference>
<dbReference type="PIRSF" id="PIRSF005578">
    <property type="entry name" value="TlyA"/>
    <property type="match status" value="1"/>
</dbReference>
<dbReference type="PANTHER" id="PTHR32319:SF0">
    <property type="entry name" value="BACTERIAL HEMOLYSIN-LIKE PROTEIN"/>
    <property type="match status" value="1"/>
</dbReference>
<dbReference type="GO" id="GO:0032259">
    <property type="term" value="P:methylation"/>
    <property type="evidence" value="ECO:0007669"/>
    <property type="project" value="UniProtKB-KW"/>
</dbReference>
<dbReference type="PANTHER" id="PTHR32319">
    <property type="entry name" value="BACTERIAL HEMOLYSIN-LIKE PROTEIN"/>
    <property type="match status" value="1"/>
</dbReference>
<dbReference type="InterPro" id="IPR029063">
    <property type="entry name" value="SAM-dependent_MTases_sf"/>
</dbReference>
<dbReference type="Pfam" id="PF01479">
    <property type="entry name" value="S4"/>
    <property type="match status" value="1"/>
</dbReference>
<comment type="similarity">
    <text evidence="2">Belongs to the TlyA family.</text>
</comment>
<keyword evidence="5" id="KW-0808">Transferase</keyword>
<evidence type="ECO:0000256" key="2">
    <source>
        <dbReference type="ARBA" id="ARBA00029460"/>
    </source>
</evidence>
<reference evidence="6" key="1">
    <citation type="journal article" date="2005" name="Nat. Biotechnol.">
        <title>The complete genome sequence of the meat-borne lactic acid bacterium Lactobacillus sakei 23K.</title>
        <authorList>
            <person name="Chaillou S."/>
            <person name="Champomier-Verges M.-C."/>
            <person name="Cornet M."/>
            <person name="Crutz-Le Coq A.-M."/>
            <person name="Dudez A.-M."/>
            <person name="Martin V."/>
            <person name="Beaufils S."/>
            <person name="Darbon-Rongere E."/>
            <person name="Bossy R."/>
            <person name="Loux V."/>
            <person name="Zagorec M."/>
        </authorList>
    </citation>
    <scope>NUCLEOTIDE SEQUENCE [LARGE SCALE GENOMIC DNA]</scope>
    <source>
        <strain evidence="6">23K</strain>
    </source>
</reference>
<evidence type="ECO:0000313" key="6">
    <source>
        <dbReference type="Proteomes" id="UP000002707"/>
    </source>
</evidence>
<dbReference type="Pfam" id="PF01728">
    <property type="entry name" value="FtsJ"/>
    <property type="match status" value="1"/>
</dbReference>
<dbReference type="AlphaFoldDB" id="Q38XU5"/>
<keyword evidence="5" id="KW-0489">Methyltransferase</keyword>
<sequence length="276" mass="30532">MKKERVDVLLVQQGLFESREQGKRAIMAGEVYGKNDERIDKPGEKIDAETVLRVKGHKIPYVGRGALKLAKAIDVFDIDLKDKLTLDIGSSTGGFTDVALRNGARRCYALDVGYNQLAWKLREDPRVVVMERVNFRYSQPEDFTDGLPDFAMTDVSFISLHKILVPLKPILKPNCDAVALIKPQFEAGPANVGKNGIVRDPKVHKNVVTDIVNFSLATGYDVLGLDFSPIKGGEGNIEFLIHLRNTKAETGTLAENVNIDAVLERAYAELKRPSGK</sequence>
<dbReference type="RefSeq" id="WP_011374389.1">
    <property type="nucleotide sequence ID" value="NC_007576.1"/>
</dbReference>
<dbReference type="InterPro" id="IPR047048">
    <property type="entry name" value="TlyA"/>
</dbReference>
<dbReference type="InterPro" id="IPR002877">
    <property type="entry name" value="RNA_MeTrfase_FtsJ_dom"/>
</dbReference>